<reference evidence="6 7" key="1">
    <citation type="submission" date="2017-08" db="EMBL/GenBank/DDBJ databases">
        <title>WGS of Clinical strains of the CDC Group NO-1 linked to zoonotic infections in humans.</title>
        <authorList>
            <person name="Bernier A.-M."/>
            <person name="Bernard K."/>
        </authorList>
    </citation>
    <scope>NUCLEOTIDE SEQUENCE [LARGE SCALE GENOMIC DNA]</scope>
    <source>
        <strain evidence="6 7">NML00-0135</strain>
    </source>
</reference>
<proteinExistence type="inferred from homology"/>
<dbReference type="EMBL" id="NSJB01000001">
    <property type="protein sequence ID" value="PAT38757.1"/>
    <property type="molecule type" value="Genomic_DNA"/>
</dbReference>
<gene>
    <name evidence="6" type="ORF">CK625_02020</name>
</gene>
<dbReference type="RefSeq" id="WP_095539033.1">
    <property type="nucleotide sequence ID" value="NZ_NSJB01000001.1"/>
</dbReference>
<dbReference type="AlphaFoldDB" id="A0A2A2ALU5"/>
<protein>
    <recommendedName>
        <fullName evidence="8">LemA family protein</fullName>
    </recommendedName>
</protein>
<dbReference type="Proteomes" id="UP000218054">
    <property type="component" value="Unassembled WGS sequence"/>
</dbReference>
<accession>A0A2A2ALU5</accession>
<evidence type="ECO:0000256" key="1">
    <source>
        <dbReference type="ARBA" id="ARBA00004167"/>
    </source>
</evidence>
<evidence type="ECO:0000256" key="2">
    <source>
        <dbReference type="ARBA" id="ARBA00008854"/>
    </source>
</evidence>
<dbReference type="SUPFAM" id="SSF140478">
    <property type="entry name" value="LemA-like"/>
    <property type="match status" value="1"/>
</dbReference>
<name>A0A2A2ALU5_9BURK</name>
<dbReference type="PANTHER" id="PTHR34478:SF2">
    <property type="entry name" value="MEMBRANE PROTEIN"/>
    <property type="match status" value="1"/>
</dbReference>
<evidence type="ECO:0000313" key="6">
    <source>
        <dbReference type="EMBL" id="PAT38757.1"/>
    </source>
</evidence>
<sequence length="199" mass="21816">MKGLSGIAIVIALIAALAALAIPGYNRLQGLDEDVNARWSEVVSQYQRRADLVPNLVETVKGYARHEEAVFTQVTQARAKVGSVTLTAEMLGDEAAMQRFQQAQSELTSALSRLLVVAENYPELKANTNFENLMTQLEGTENRITTARRNYIEGVQAFNTAVRTFPTSLIARLAGLSRRAQFTVENEAGISTAPQVQFN</sequence>
<evidence type="ECO:0000256" key="3">
    <source>
        <dbReference type="ARBA" id="ARBA00022692"/>
    </source>
</evidence>
<keyword evidence="3" id="KW-0812">Transmembrane</keyword>
<comment type="caution">
    <text evidence="6">The sequence shown here is derived from an EMBL/GenBank/DDBJ whole genome shotgun (WGS) entry which is preliminary data.</text>
</comment>
<organism evidence="6 7">
    <name type="scientific">Vandammella animalimorsus</name>
    <dbReference type="NCBI Taxonomy" id="2029117"/>
    <lineage>
        <taxon>Bacteria</taxon>
        <taxon>Pseudomonadati</taxon>
        <taxon>Pseudomonadota</taxon>
        <taxon>Betaproteobacteria</taxon>
        <taxon>Burkholderiales</taxon>
        <taxon>Comamonadaceae</taxon>
        <taxon>Vandammella</taxon>
    </lineage>
</organism>
<dbReference type="GO" id="GO:0016020">
    <property type="term" value="C:membrane"/>
    <property type="evidence" value="ECO:0007669"/>
    <property type="project" value="UniProtKB-SubCell"/>
</dbReference>
<dbReference type="Gene3D" id="1.20.1440.20">
    <property type="entry name" value="LemA-like domain"/>
    <property type="match status" value="1"/>
</dbReference>
<evidence type="ECO:0000313" key="7">
    <source>
        <dbReference type="Proteomes" id="UP000218054"/>
    </source>
</evidence>
<dbReference type="InterPro" id="IPR007156">
    <property type="entry name" value="MamQ_LemA"/>
</dbReference>
<dbReference type="Pfam" id="PF04011">
    <property type="entry name" value="LemA"/>
    <property type="match status" value="1"/>
</dbReference>
<evidence type="ECO:0000256" key="5">
    <source>
        <dbReference type="ARBA" id="ARBA00023136"/>
    </source>
</evidence>
<keyword evidence="7" id="KW-1185">Reference proteome</keyword>
<evidence type="ECO:0000256" key="4">
    <source>
        <dbReference type="ARBA" id="ARBA00022989"/>
    </source>
</evidence>
<comment type="similarity">
    <text evidence="2">Belongs to the LemA family.</text>
</comment>
<dbReference type="InterPro" id="IPR023353">
    <property type="entry name" value="LemA-like_dom_sf"/>
</dbReference>
<keyword evidence="5" id="KW-0472">Membrane</keyword>
<comment type="subcellular location">
    <subcellularLocation>
        <location evidence="1">Membrane</location>
        <topology evidence="1">Single-pass membrane protein</topology>
    </subcellularLocation>
</comment>
<dbReference type="PANTHER" id="PTHR34478">
    <property type="entry name" value="PROTEIN LEMA"/>
    <property type="match status" value="1"/>
</dbReference>
<keyword evidence="4" id="KW-1133">Transmembrane helix</keyword>
<evidence type="ECO:0008006" key="8">
    <source>
        <dbReference type="Google" id="ProtNLM"/>
    </source>
</evidence>